<dbReference type="InterPro" id="IPR000504">
    <property type="entry name" value="RRM_dom"/>
</dbReference>
<feature type="domain" description="RRM" evidence="6">
    <location>
        <begin position="483"/>
        <end position="561"/>
    </location>
</feature>
<gene>
    <name evidence="7" type="ORF">HYH03_008645</name>
</gene>
<evidence type="ECO:0000256" key="5">
    <source>
        <dbReference type="SAM" id="MobiDB-lite"/>
    </source>
</evidence>
<dbReference type="GO" id="GO:0006397">
    <property type="term" value="P:mRNA processing"/>
    <property type="evidence" value="ECO:0007669"/>
    <property type="project" value="UniProtKB-KW"/>
</dbReference>
<feature type="compositionally biased region" description="Gly residues" evidence="5">
    <location>
        <begin position="569"/>
        <end position="592"/>
    </location>
</feature>
<feature type="region of interest" description="Disordered" evidence="5">
    <location>
        <begin position="1"/>
        <end position="154"/>
    </location>
</feature>
<protein>
    <recommendedName>
        <fullName evidence="6">RRM domain-containing protein</fullName>
    </recommendedName>
</protein>
<evidence type="ECO:0000313" key="8">
    <source>
        <dbReference type="Proteomes" id="UP000612055"/>
    </source>
</evidence>
<dbReference type="EMBL" id="JAEHOE010000039">
    <property type="protein sequence ID" value="KAG2493229.1"/>
    <property type="molecule type" value="Genomic_DNA"/>
</dbReference>
<keyword evidence="8" id="KW-1185">Reference proteome</keyword>
<proteinExistence type="predicted"/>
<dbReference type="GO" id="GO:0003723">
    <property type="term" value="F:RNA binding"/>
    <property type="evidence" value="ECO:0007669"/>
    <property type="project" value="UniProtKB-UniRule"/>
</dbReference>
<feature type="compositionally biased region" description="Polar residues" evidence="5">
    <location>
        <begin position="19"/>
        <end position="30"/>
    </location>
</feature>
<feature type="compositionally biased region" description="Gly residues" evidence="5">
    <location>
        <begin position="657"/>
        <end position="676"/>
    </location>
</feature>
<comment type="caution">
    <text evidence="7">The sequence shown here is derived from an EMBL/GenBank/DDBJ whole genome shotgun (WGS) entry which is preliminary data.</text>
</comment>
<feature type="compositionally biased region" description="Gly residues" evidence="5">
    <location>
        <begin position="145"/>
        <end position="154"/>
    </location>
</feature>
<feature type="compositionally biased region" description="Polar residues" evidence="5">
    <location>
        <begin position="85"/>
        <end position="95"/>
    </location>
</feature>
<dbReference type="PANTHER" id="PTHR23139">
    <property type="entry name" value="RNA-BINDING PROTEIN"/>
    <property type="match status" value="1"/>
</dbReference>
<feature type="compositionally biased region" description="Pro residues" evidence="5">
    <location>
        <begin position="739"/>
        <end position="750"/>
    </location>
</feature>
<dbReference type="Gene3D" id="3.30.70.330">
    <property type="match status" value="2"/>
</dbReference>
<reference evidence="7" key="1">
    <citation type="journal article" date="2020" name="bioRxiv">
        <title>Comparative genomics of Chlamydomonas.</title>
        <authorList>
            <person name="Craig R.J."/>
            <person name="Hasan A.R."/>
            <person name="Ness R.W."/>
            <person name="Keightley P.D."/>
        </authorList>
    </citation>
    <scope>NUCLEOTIDE SEQUENCE</scope>
    <source>
        <strain evidence="7">CCAP 11/70</strain>
    </source>
</reference>
<feature type="region of interest" description="Disordered" evidence="5">
    <location>
        <begin position="228"/>
        <end position="290"/>
    </location>
</feature>
<sequence length="877" mass="85904">MRGNLSEQEEAQQRHGNEASGSAENPSGTVEPSAPPPPPPEHPSHPLSEQQDPQHTPHAPPPAPADAPDPEPGAAESLLPEPFSALQQSFLSATSGPPGSGPGHGGGGNNPQSGLGPQGHGEGPGGPGASGLGSLSGDVLLGTPPQGGGGGMGGGGGGVTADFLALQQHAAAAHFASMAAAAQLQGLLNPGLASVPEDEPSLGADAAATAHLLFGPGSAGSLAALLSQATPSTPPQPLLGPGPGQPGSSSSPSPSPTPGGGPGGSGSATSTPGGNPGPGGGSAAHAAAAQAAQQQLWDELRQRDAQILVLQKKLGHFRSWLASVHAKVQAANPSAINNYKRLYVGNLPPNTTEDELKAFLHGLMVRTGANAAPGNSILSCKLKAAPGAAGGPMGGPPPPPPPGLPPGHPPDKHYAFIELRSVEEASNAMAFDGVAFKNAYLKVRRPSNYDAATAMMLGPTTPDPTIDLSALEICRTVVENSPHKLFVGGLPCEWSEDMVKELLVPYGTLKSFNLVMDKSTGKSKGYAFCEFVEESSADLLIKNLHMRRVGSKALTVKRAMEGGRNAPGVGPGGGLGSGQGSSGGGAPPGGSAGPLSIAQAQQAQAQQQQAQAQALASHMSGHAHMHQHHQGGVAGSPPAIPLTPVGVAAAAARMGASPGGPGGSPGGGPGGSGGGSSSAAVAAAAMAAAAALDSSSPTALQDAITALLQQHNAATASRNLLSAAAAAAAAVSAAGGAPGTPPPPPPPPPGSAAGLAAALQQFQRSAELSSAGGSGSSGDPSLQSVGSRGPMGFGQLGVGPPMQSMQSMQQSMQHHQQHHQQHSDAAAAAAAAQEAVAAQQQAAAHQLAAAAAAAAQQGGVGAFDLSSLTGHQNLGFW</sequence>
<keyword evidence="2 4" id="KW-0694">RNA-binding</keyword>
<dbReference type="GO" id="GO:0008380">
    <property type="term" value="P:RNA splicing"/>
    <property type="evidence" value="ECO:0007669"/>
    <property type="project" value="UniProtKB-KW"/>
</dbReference>
<dbReference type="Proteomes" id="UP000612055">
    <property type="component" value="Unassembled WGS sequence"/>
</dbReference>
<keyword evidence="1" id="KW-0507">mRNA processing</keyword>
<feature type="region of interest" description="Disordered" evidence="5">
    <location>
        <begin position="733"/>
        <end position="829"/>
    </location>
</feature>
<feature type="region of interest" description="Disordered" evidence="5">
    <location>
        <begin position="560"/>
        <end position="640"/>
    </location>
</feature>
<feature type="compositionally biased region" description="Pro residues" evidence="5">
    <location>
        <begin position="394"/>
        <end position="408"/>
    </location>
</feature>
<evidence type="ECO:0000256" key="3">
    <source>
        <dbReference type="ARBA" id="ARBA00023187"/>
    </source>
</evidence>
<evidence type="ECO:0000256" key="4">
    <source>
        <dbReference type="PROSITE-ProRule" id="PRU00176"/>
    </source>
</evidence>
<feature type="region of interest" description="Disordered" evidence="5">
    <location>
        <begin position="653"/>
        <end position="678"/>
    </location>
</feature>
<dbReference type="AlphaFoldDB" id="A0A835Y0U1"/>
<dbReference type="SMART" id="SM00360">
    <property type="entry name" value="RRM"/>
    <property type="match status" value="2"/>
</dbReference>
<dbReference type="OrthoDB" id="10266058at2759"/>
<accession>A0A835Y0U1</accession>
<feature type="compositionally biased region" description="Gly residues" evidence="5">
    <location>
        <begin position="116"/>
        <end position="131"/>
    </location>
</feature>
<dbReference type="SUPFAM" id="SSF54928">
    <property type="entry name" value="RNA-binding domain, RBD"/>
    <property type="match status" value="2"/>
</dbReference>
<feature type="region of interest" description="Disordered" evidence="5">
    <location>
        <begin position="387"/>
        <end position="410"/>
    </location>
</feature>
<dbReference type="CDD" id="cd12231">
    <property type="entry name" value="RRM2_U2AF65"/>
    <property type="match status" value="1"/>
</dbReference>
<keyword evidence="3" id="KW-0508">mRNA splicing</keyword>
<feature type="compositionally biased region" description="Low complexity" evidence="5">
    <location>
        <begin position="751"/>
        <end position="784"/>
    </location>
</feature>
<name>A0A835Y0U1_9CHLO</name>
<dbReference type="Pfam" id="PF00076">
    <property type="entry name" value="RRM_1"/>
    <property type="match status" value="1"/>
</dbReference>
<feature type="compositionally biased region" description="Low complexity" evidence="5">
    <location>
        <begin position="132"/>
        <end position="142"/>
    </location>
</feature>
<dbReference type="PROSITE" id="PS50102">
    <property type="entry name" value="RRM"/>
    <property type="match status" value="2"/>
</dbReference>
<evidence type="ECO:0000259" key="6">
    <source>
        <dbReference type="PROSITE" id="PS50102"/>
    </source>
</evidence>
<dbReference type="CDD" id="cd12230">
    <property type="entry name" value="RRM1_U2AF65"/>
    <property type="match status" value="1"/>
</dbReference>
<organism evidence="7 8">
    <name type="scientific">Edaphochlamys debaryana</name>
    <dbReference type="NCBI Taxonomy" id="47281"/>
    <lineage>
        <taxon>Eukaryota</taxon>
        <taxon>Viridiplantae</taxon>
        <taxon>Chlorophyta</taxon>
        <taxon>core chlorophytes</taxon>
        <taxon>Chlorophyceae</taxon>
        <taxon>CS clade</taxon>
        <taxon>Chlamydomonadales</taxon>
        <taxon>Chlamydomonadales incertae sedis</taxon>
        <taxon>Edaphochlamys</taxon>
    </lineage>
</organism>
<dbReference type="InterPro" id="IPR035979">
    <property type="entry name" value="RBD_domain_sf"/>
</dbReference>
<evidence type="ECO:0000256" key="1">
    <source>
        <dbReference type="ARBA" id="ARBA00022664"/>
    </source>
</evidence>
<feature type="compositionally biased region" description="Low complexity" evidence="5">
    <location>
        <begin position="593"/>
        <end position="620"/>
    </location>
</feature>
<feature type="compositionally biased region" description="Low complexity" evidence="5">
    <location>
        <begin position="802"/>
        <end position="814"/>
    </location>
</feature>
<feature type="compositionally biased region" description="Pro residues" evidence="5">
    <location>
        <begin position="232"/>
        <end position="244"/>
    </location>
</feature>
<dbReference type="InterPro" id="IPR012677">
    <property type="entry name" value="Nucleotide-bd_a/b_plait_sf"/>
</dbReference>
<evidence type="ECO:0000313" key="7">
    <source>
        <dbReference type="EMBL" id="KAG2493229.1"/>
    </source>
</evidence>
<feature type="compositionally biased region" description="Pro residues" evidence="5">
    <location>
        <begin position="58"/>
        <end position="71"/>
    </location>
</feature>
<feature type="domain" description="RRM" evidence="6">
    <location>
        <begin position="340"/>
        <end position="448"/>
    </location>
</feature>
<evidence type="ECO:0000256" key="2">
    <source>
        <dbReference type="ARBA" id="ARBA00022884"/>
    </source>
</evidence>